<dbReference type="AlphaFoldDB" id="Q6MNC9"/>
<proteinExistence type="predicted"/>
<evidence type="ECO:0000313" key="3">
    <source>
        <dbReference type="Proteomes" id="UP000008080"/>
    </source>
</evidence>
<evidence type="ECO:0000256" key="1">
    <source>
        <dbReference type="SAM" id="SignalP"/>
    </source>
</evidence>
<name>Q6MNC9_BDEBA</name>
<dbReference type="GeneID" id="93012347"/>
<dbReference type="RefSeq" id="WP_011163825.1">
    <property type="nucleotide sequence ID" value="NC_005363.1"/>
</dbReference>
<dbReference type="EMBL" id="BX842649">
    <property type="protein sequence ID" value="CAE79223.1"/>
    <property type="molecule type" value="Genomic_DNA"/>
</dbReference>
<protein>
    <submittedName>
        <fullName evidence="2">Uncharacterized protein</fullName>
    </submittedName>
</protein>
<sequence length="164" mass="17624">MRFAAGMLLGISILGSTVHATVDGNDRVALVVQHIQSDGTESDAFFVERAPIIGCYGLPQGPALQQWTAEYKVPSNIGCGGEKIDENINALTCAKVISAKEASDYMSFSEVTLDISKCTAKNNPNFISTIRTSAKINFPQSNKKKEVKLILISDSPKPQPKPAP</sequence>
<dbReference type="KEGG" id="bba:Bd1329"/>
<reference evidence="2 3" key="1">
    <citation type="journal article" date="2004" name="Science">
        <title>A predator unmasked: life cycle of Bdellovibrio bacteriovorus from a genomic perspective.</title>
        <authorList>
            <person name="Rendulic S."/>
            <person name="Jagtap P."/>
            <person name="Rosinus A."/>
            <person name="Eppinger M."/>
            <person name="Baar C."/>
            <person name="Lanz C."/>
            <person name="Keller H."/>
            <person name="Lambert C."/>
            <person name="Evans K.J."/>
            <person name="Goesmann A."/>
            <person name="Meyer F."/>
            <person name="Sockett R.E."/>
            <person name="Schuster S.C."/>
        </authorList>
    </citation>
    <scope>NUCLEOTIDE SEQUENCE [LARGE SCALE GENOMIC DNA]</scope>
    <source>
        <strain evidence="3">ATCC 15356 / DSM 50701 / NCIMB 9529 / HD100</strain>
    </source>
</reference>
<feature type="chain" id="PRO_5004276480" evidence="1">
    <location>
        <begin position="21"/>
        <end position="164"/>
    </location>
</feature>
<keyword evidence="3" id="KW-1185">Reference proteome</keyword>
<dbReference type="Proteomes" id="UP000008080">
    <property type="component" value="Chromosome"/>
</dbReference>
<accession>Q6MNC9</accession>
<feature type="signal peptide" evidence="1">
    <location>
        <begin position="1"/>
        <end position="20"/>
    </location>
</feature>
<dbReference type="HOGENOM" id="CLU_1615786_0_0_7"/>
<organism evidence="2 3">
    <name type="scientific">Bdellovibrio bacteriovorus (strain ATCC 15356 / DSM 50701 / NCIMB 9529 / HD100)</name>
    <dbReference type="NCBI Taxonomy" id="264462"/>
    <lineage>
        <taxon>Bacteria</taxon>
        <taxon>Pseudomonadati</taxon>
        <taxon>Bdellovibrionota</taxon>
        <taxon>Bdellovibrionia</taxon>
        <taxon>Bdellovibrionales</taxon>
        <taxon>Pseudobdellovibrionaceae</taxon>
        <taxon>Bdellovibrio</taxon>
    </lineage>
</organism>
<gene>
    <name evidence="2" type="ordered locus">Bd1329</name>
</gene>
<keyword evidence="1" id="KW-0732">Signal</keyword>
<evidence type="ECO:0000313" key="2">
    <source>
        <dbReference type="EMBL" id="CAE79223.1"/>
    </source>
</evidence>